<accession>A0ABY4FSL1</accession>
<sequence>MIRHIVTFRFSATDAEGRAAAGAELRAALEPLGAGIPGVRSLEVGLDDGRVPGHWDAALVSVHDSAEALAAYQVHPDHLAALGVVAALVEAKSVVDYPIGDATDESAR</sequence>
<dbReference type="RefSeq" id="WP_244684154.1">
    <property type="nucleotide sequence ID" value="NZ_CP095043.1"/>
</dbReference>
<dbReference type="Gene3D" id="3.30.70.100">
    <property type="match status" value="1"/>
</dbReference>
<dbReference type="PANTHER" id="PTHR37832">
    <property type="entry name" value="BLL2683 PROTEIN"/>
    <property type="match status" value="1"/>
</dbReference>
<dbReference type="SMART" id="SM00886">
    <property type="entry name" value="Dabb"/>
    <property type="match status" value="1"/>
</dbReference>
<dbReference type="EMBL" id="CP095043">
    <property type="protein sequence ID" value="UOQ59247.1"/>
    <property type="molecule type" value="Genomic_DNA"/>
</dbReference>
<protein>
    <submittedName>
        <fullName evidence="2">Dabb family protein</fullName>
    </submittedName>
</protein>
<evidence type="ECO:0000313" key="2">
    <source>
        <dbReference type="EMBL" id="UOQ59247.1"/>
    </source>
</evidence>
<organism evidence="2 3">
    <name type="scientific">Leucobacter rhizosphaerae</name>
    <dbReference type="NCBI Taxonomy" id="2932245"/>
    <lineage>
        <taxon>Bacteria</taxon>
        <taxon>Bacillati</taxon>
        <taxon>Actinomycetota</taxon>
        <taxon>Actinomycetes</taxon>
        <taxon>Micrococcales</taxon>
        <taxon>Microbacteriaceae</taxon>
        <taxon>Leucobacter</taxon>
    </lineage>
</organism>
<dbReference type="InterPro" id="IPR013097">
    <property type="entry name" value="Dabb"/>
</dbReference>
<keyword evidence="3" id="KW-1185">Reference proteome</keyword>
<dbReference type="InterPro" id="IPR011008">
    <property type="entry name" value="Dimeric_a/b-barrel"/>
</dbReference>
<reference evidence="2 3" key="1">
    <citation type="submission" date="2022-04" db="EMBL/GenBank/DDBJ databases">
        <title>Leucobacter sp. isolated from rhizosphere of onion.</title>
        <authorList>
            <person name="Won M."/>
            <person name="Lee C.-M."/>
            <person name="Woen H.-Y."/>
            <person name="Kwon S.-W."/>
        </authorList>
    </citation>
    <scope>NUCLEOTIDE SEQUENCE [LARGE SCALE GENOMIC DNA]</scope>
    <source>
        <strain evidence="2 3">H25R-14</strain>
    </source>
</reference>
<proteinExistence type="predicted"/>
<gene>
    <name evidence="2" type="ORF">MUN76_09270</name>
</gene>
<name>A0ABY4FSL1_9MICO</name>
<evidence type="ECO:0000313" key="3">
    <source>
        <dbReference type="Proteomes" id="UP000831775"/>
    </source>
</evidence>
<dbReference type="Proteomes" id="UP000831775">
    <property type="component" value="Chromosome"/>
</dbReference>
<feature type="domain" description="Stress-response A/B barrel" evidence="1">
    <location>
        <begin position="2"/>
        <end position="97"/>
    </location>
</feature>
<evidence type="ECO:0000259" key="1">
    <source>
        <dbReference type="PROSITE" id="PS51502"/>
    </source>
</evidence>
<dbReference type="SUPFAM" id="SSF54909">
    <property type="entry name" value="Dimeric alpha+beta barrel"/>
    <property type="match status" value="1"/>
</dbReference>
<dbReference type="PANTHER" id="PTHR37832:SF1">
    <property type="entry name" value="STRESS-RESPONSE A_B BARREL DOMAIN-CONTAINING PROTEIN"/>
    <property type="match status" value="1"/>
</dbReference>
<dbReference type="PROSITE" id="PS51502">
    <property type="entry name" value="S_R_A_B_BARREL"/>
    <property type="match status" value="1"/>
</dbReference>
<dbReference type="Pfam" id="PF07876">
    <property type="entry name" value="Dabb"/>
    <property type="match status" value="1"/>
</dbReference>